<accession>A0A6I2UW51</accession>
<dbReference type="RefSeq" id="WP_154620283.1">
    <property type="nucleotide sequence ID" value="NZ_VUNL01000004.1"/>
</dbReference>
<comment type="caution">
    <text evidence="7">The sequence shown here is derived from an EMBL/GenBank/DDBJ whole genome shotgun (WGS) entry which is preliminary data.</text>
</comment>
<dbReference type="InterPro" id="IPR003660">
    <property type="entry name" value="HAMP_dom"/>
</dbReference>
<dbReference type="SUPFAM" id="SSF58104">
    <property type="entry name" value="Methyl-accepting chemotaxis protein (MCP) signaling domain"/>
    <property type="match status" value="1"/>
</dbReference>
<dbReference type="Pfam" id="PF00672">
    <property type="entry name" value="HAMP"/>
    <property type="match status" value="1"/>
</dbReference>
<dbReference type="SMART" id="SM00304">
    <property type="entry name" value="HAMP"/>
    <property type="match status" value="1"/>
</dbReference>
<dbReference type="AlphaFoldDB" id="A0A6I2UW51"/>
<dbReference type="InterPro" id="IPR004090">
    <property type="entry name" value="Chemotax_Me-accpt_rcpt"/>
</dbReference>
<dbReference type="CDD" id="cd06225">
    <property type="entry name" value="HAMP"/>
    <property type="match status" value="1"/>
</dbReference>
<evidence type="ECO:0000313" key="8">
    <source>
        <dbReference type="Proteomes" id="UP000430222"/>
    </source>
</evidence>
<dbReference type="PROSITE" id="PS50111">
    <property type="entry name" value="CHEMOTAXIS_TRANSDUC_2"/>
    <property type="match status" value="1"/>
</dbReference>
<evidence type="ECO:0000259" key="6">
    <source>
        <dbReference type="PROSITE" id="PS50885"/>
    </source>
</evidence>
<keyword evidence="8" id="KW-1185">Reference proteome</keyword>
<dbReference type="GO" id="GO:0004888">
    <property type="term" value="F:transmembrane signaling receptor activity"/>
    <property type="evidence" value="ECO:0007669"/>
    <property type="project" value="InterPro"/>
</dbReference>
<keyword evidence="4" id="KW-1133">Transmembrane helix</keyword>
<dbReference type="GO" id="GO:0006935">
    <property type="term" value="P:chemotaxis"/>
    <property type="evidence" value="ECO:0007669"/>
    <property type="project" value="InterPro"/>
</dbReference>
<feature type="domain" description="HAMP" evidence="6">
    <location>
        <begin position="207"/>
        <end position="262"/>
    </location>
</feature>
<feature type="domain" description="Methyl-accepting transducer" evidence="5">
    <location>
        <begin position="274"/>
        <end position="539"/>
    </location>
</feature>
<name>A0A6I2UW51_9FIRM</name>
<evidence type="ECO:0000256" key="1">
    <source>
        <dbReference type="ARBA" id="ARBA00023224"/>
    </source>
</evidence>
<dbReference type="PANTHER" id="PTHR32089">
    <property type="entry name" value="METHYL-ACCEPTING CHEMOTAXIS PROTEIN MCPB"/>
    <property type="match status" value="1"/>
</dbReference>
<protein>
    <submittedName>
        <fullName evidence="7">Methyl-accepting chemotaxis protein</fullName>
    </submittedName>
</protein>
<evidence type="ECO:0000256" key="4">
    <source>
        <dbReference type="SAM" id="Phobius"/>
    </source>
</evidence>
<keyword evidence="4" id="KW-0812">Transmembrane</keyword>
<dbReference type="InterPro" id="IPR004089">
    <property type="entry name" value="MCPsignal_dom"/>
</dbReference>
<evidence type="ECO:0000256" key="3">
    <source>
        <dbReference type="PROSITE-ProRule" id="PRU00284"/>
    </source>
</evidence>
<dbReference type="PRINTS" id="PR00260">
    <property type="entry name" value="CHEMTRNSDUCR"/>
</dbReference>
<evidence type="ECO:0000256" key="2">
    <source>
        <dbReference type="ARBA" id="ARBA00029447"/>
    </source>
</evidence>
<reference evidence="7 8" key="1">
    <citation type="submission" date="2019-08" db="EMBL/GenBank/DDBJ databases">
        <title>In-depth cultivation of the pig gut microbiome towards novel bacterial diversity and tailored functional studies.</title>
        <authorList>
            <person name="Wylensek D."/>
            <person name="Hitch T.C.A."/>
            <person name="Clavel T."/>
        </authorList>
    </citation>
    <scope>NUCLEOTIDE SEQUENCE [LARGE SCALE GENOMIC DNA]</scope>
    <source>
        <strain evidence="8">WCA-380-WT-3B3</strain>
    </source>
</reference>
<comment type="similarity">
    <text evidence="2">Belongs to the methyl-accepting chemotaxis (MCP) protein family.</text>
</comment>
<gene>
    <name evidence="7" type="ORF">FYJ78_04820</name>
</gene>
<proteinExistence type="inferred from homology"/>
<keyword evidence="4" id="KW-0472">Membrane</keyword>
<dbReference type="Proteomes" id="UP000430222">
    <property type="component" value="Unassembled WGS sequence"/>
</dbReference>
<dbReference type="Pfam" id="PF00015">
    <property type="entry name" value="MCPsignal"/>
    <property type="match status" value="1"/>
</dbReference>
<dbReference type="InterPro" id="IPR024478">
    <property type="entry name" value="HlyB_4HB_MCP"/>
</dbReference>
<dbReference type="Gene3D" id="1.10.287.950">
    <property type="entry name" value="Methyl-accepting chemotaxis protein"/>
    <property type="match status" value="1"/>
</dbReference>
<sequence length="568" mass="61760">MKDFSVRIKILLLAVIMLVITCVVAAVGIYSNHQSKQSADDMYNYNLMTTQYLNDATVQIRTIDSDIDFLLLNDLVPENRKMLLDDMSSKTKAIQQDIEKIKEIDRSERAQETISQLAQDTEAFLSSIKASESLTNSPEDKAKLLKNLGTAKAISSGLSVLTPDNVQQGKQLFEASNAVYDRTIKIFLGIILIGLIIGVAAAQIIARNIAGPLGKSVDLLHAVAAGDLTQELPHELVDRRDEIGRMIDALATMQESLRSVLHDVRSEAEKSAAMVEEVSGLVGELNDGAQDMSAATEEMAAGMEETAASTASLQHLSDTVRDNIRSSAEEAKKSEAYTDEVASRAGDLKKKMDEAQASAKEVYHSTKSSVEQAIEAAKVVDHIDALTKDITDIAEQTNLLALNAAIEAARAGEHGRGFAVVADEVRKLAEQSQHTAEKIQSLTGRVTGSVQDLSNGAFGLLQFMEQNVNQDYELINRTADQYLGDADYLRGFARKSNAMSQELADDVATMHQAMGEIAKATQEEATGNTTVAEKVTQVAEKANAILEKVRASKEGADRLREQVERFKV</sequence>
<organism evidence="7 8">
    <name type="scientific">Selenomonas montiformis</name>
    <dbReference type="NCBI Taxonomy" id="2652285"/>
    <lineage>
        <taxon>Bacteria</taxon>
        <taxon>Bacillati</taxon>
        <taxon>Bacillota</taxon>
        <taxon>Negativicutes</taxon>
        <taxon>Selenomonadales</taxon>
        <taxon>Selenomonadaceae</taxon>
        <taxon>Selenomonas</taxon>
    </lineage>
</organism>
<evidence type="ECO:0000313" key="7">
    <source>
        <dbReference type="EMBL" id="MSV24519.1"/>
    </source>
</evidence>
<dbReference type="PANTHER" id="PTHR32089:SF112">
    <property type="entry name" value="LYSOZYME-LIKE PROTEIN-RELATED"/>
    <property type="match status" value="1"/>
</dbReference>
<dbReference type="GO" id="GO:0016020">
    <property type="term" value="C:membrane"/>
    <property type="evidence" value="ECO:0007669"/>
    <property type="project" value="InterPro"/>
</dbReference>
<feature type="transmembrane region" description="Helical" evidence="4">
    <location>
        <begin position="186"/>
        <end position="206"/>
    </location>
</feature>
<dbReference type="Pfam" id="PF12729">
    <property type="entry name" value="4HB_MCP_1"/>
    <property type="match status" value="1"/>
</dbReference>
<keyword evidence="1 3" id="KW-0807">Transducer</keyword>
<dbReference type="SMART" id="SM00283">
    <property type="entry name" value="MA"/>
    <property type="match status" value="1"/>
</dbReference>
<dbReference type="EMBL" id="VUNL01000004">
    <property type="protein sequence ID" value="MSV24519.1"/>
    <property type="molecule type" value="Genomic_DNA"/>
</dbReference>
<evidence type="ECO:0000259" key="5">
    <source>
        <dbReference type="PROSITE" id="PS50111"/>
    </source>
</evidence>
<dbReference type="PROSITE" id="PS50885">
    <property type="entry name" value="HAMP"/>
    <property type="match status" value="1"/>
</dbReference>
<dbReference type="GO" id="GO:0007165">
    <property type="term" value="P:signal transduction"/>
    <property type="evidence" value="ECO:0007669"/>
    <property type="project" value="UniProtKB-KW"/>
</dbReference>